<feature type="domain" description="N-acetyltransferase" evidence="1">
    <location>
        <begin position="1"/>
        <end position="168"/>
    </location>
</feature>
<dbReference type="InterPro" id="IPR016181">
    <property type="entry name" value="Acyl_CoA_acyltransferase"/>
</dbReference>
<proteinExistence type="predicted"/>
<dbReference type="SUPFAM" id="SSF55729">
    <property type="entry name" value="Acyl-CoA N-acyltransferases (Nat)"/>
    <property type="match status" value="1"/>
</dbReference>
<protein>
    <submittedName>
        <fullName evidence="2">GNAT family N-acetyltransferase</fullName>
    </submittedName>
</protein>
<dbReference type="EMBL" id="WRXO01000001">
    <property type="protein sequence ID" value="MVT39072.1"/>
    <property type="molecule type" value="Genomic_DNA"/>
</dbReference>
<evidence type="ECO:0000259" key="1">
    <source>
        <dbReference type="PROSITE" id="PS51186"/>
    </source>
</evidence>
<dbReference type="GO" id="GO:0016747">
    <property type="term" value="F:acyltransferase activity, transferring groups other than amino-acyl groups"/>
    <property type="evidence" value="ECO:0007669"/>
    <property type="project" value="InterPro"/>
</dbReference>
<comment type="caution">
    <text evidence="2">The sequence shown here is derived from an EMBL/GenBank/DDBJ whole genome shotgun (WGS) entry which is preliminary data.</text>
</comment>
<dbReference type="Proteomes" id="UP000468388">
    <property type="component" value="Unassembled WGS sequence"/>
</dbReference>
<dbReference type="InterPro" id="IPR050276">
    <property type="entry name" value="MshD_Acetyltransferase"/>
</dbReference>
<reference evidence="2 3" key="1">
    <citation type="submission" date="2019-12" db="EMBL/GenBank/DDBJ databases">
        <title>The draft genomic sequence of strain Chitinophaga oryziterrae JCM 16595.</title>
        <authorList>
            <person name="Zhang X."/>
        </authorList>
    </citation>
    <scope>NUCLEOTIDE SEQUENCE [LARGE SCALE GENOMIC DNA]</scope>
    <source>
        <strain evidence="2 3">JCM 16595</strain>
    </source>
</reference>
<dbReference type="InterPro" id="IPR000182">
    <property type="entry name" value="GNAT_dom"/>
</dbReference>
<dbReference type="Pfam" id="PF13673">
    <property type="entry name" value="Acetyltransf_10"/>
    <property type="match status" value="1"/>
</dbReference>
<dbReference type="PROSITE" id="PS51186">
    <property type="entry name" value="GNAT"/>
    <property type="match status" value="1"/>
</dbReference>
<gene>
    <name evidence="2" type="ORF">GO495_00630</name>
</gene>
<sequence>MKIEKIGLTDIPELTDLINSAYKGGDSENGWTSEGHLVEGSRVNEQMIIKYLDNKDVTILKLTDETNRIIGSVYLETKGSSKLYLGMLSVSPSVQNKGVGRILLEESENFAKQHHRNVITISVISVRTELISWYERRGFIKSGKLLPFPTNVGNPKTPLELVEMEKAV</sequence>
<keyword evidence="2" id="KW-0808">Transferase</keyword>
<keyword evidence="3" id="KW-1185">Reference proteome</keyword>
<organism evidence="2 3">
    <name type="scientific">Chitinophaga oryziterrae</name>
    <dbReference type="NCBI Taxonomy" id="1031224"/>
    <lineage>
        <taxon>Bacteria</taxon>
        <taxon>Pseudomonadati</taxon>
        <taxon>Bacteroidota</taxon>
        <taxon>Chitinophagia</taxon>
        <taxon>Chitinophagales</taxon>
        <taxon>Chitinophagaceae</taxon>
        <taxon>Chitinophaga</taxon>
    </lineage>
</organism>
<evidence type="ECO:0000313" key="3">
    <source>
        <dbReference type="Proteomes" id="UP000468388"/>
    </source>
</evidence>
<dbReference type="AlphaFoldDB" id="A0A6N8J4I9"/>
<dbReference type="OrthoDB" id="9796381at2"/>
<dbReference type="RefSeq" id="WP_157297776.1">
    <property type="nucleotide sequence ID" value="NZ_BAAAZB010000005.1"/>
</dbReference>
<name>A0A6N8J4I9_9BACT</name>
<accession>A0A6N8J4I9</accession>
<dbReference type="Gene3D" id="3.40.630.30">
    <property type="match status" value="1"/>
</dbReference>
<dbReference type="PANTHER" id="PTHR43617">
    <property type="entry name" value="L-AMINO ACID N-ACETYLTRANSFERASE"/>
    <property type="match status" value="1"/>
</dbReference>
<dbReference type="PANTHER" id="PTHR43617:SF9">
    <property type="entry name" value="GNAT FAMILY ACETYLTRANSFERASE"/>
    <property type="match status" value="1"/>
</dbReference>
<dbReference type="CDD" id="cd04301">
    <property type="entry name" value="NAT_SF"/>
    <property type="match status" value="1"/>
</dbReference>
<evidence type="ECO:0000313" key="2">
    <source>
        <dbReference type="EMBL" id="MVT39072.1"/>
    </source>
</evidence>